<dbReference type="Proteomes" id="UP001153203">
    <property type="component" value="Unassembled WGS sequence"/>
</dbReference>
<reference evidence="2" key="1">
    <citation type="submission" date="2022-06" db="EMBL/GenBank/DDBJ databases">
        <title>Lactococcus from bovine mastitis in China.</title>
        <authorList>
            <person name="Lin Y."/>
            <person name="Han B."/>
        </authorList>
    </citation>
    <scope>NUCLEOTIDE SEQUENCE</scope>
    <source>
        <strain evidence="2">Hebei-B-39</strain>
    </source>
</reference>
<keyword evidence="1" id="KW-0812">Transmembrane</keyword>
<evidence type="ECO:0000256" key="1">
    <source>
        <dbReference type="SAM" id="Phobius"/>
    </source>
</evidence>
<keyword evidence="1" id="KW-0472">Membrane</keyword>
<dbReference type="EMBL" id="JAMWGI010000003">
    <property type="protein sequence ID" value="MDG6193555.1"/>
    <property type="molecule type" value="Genomic_DNA"/>
</dbReference>
<evidence type="ECO:0000313" key="3">
    <source>
        <dbReference type="Proteomes" id="UP001153203"/>
    </source>
</evidence>
<comment type="caution">
    <text evidence="2">The sequence shown here is derived from an EMBL/GenBank/DDBJ whole genome shotgun (WGS) entry which is preliminary data.</text>
</comment>
<organism evidence="2 3">
    <name type="scientific">Lactococcus formosensis</name>
    <dbReference type="NCBI Taxonomy" id="1281486"/>
    <lineage>
        <taxon>Bacteria</taxon>
        <taxon>Bacillati</taxon>
        <taxon>Bacillota</taxon>
        <taxon>Bacilli</taxon>
        <taxon>Lactobacillales</taxon>
        <taxon>Streptococcaceae</taxon>
        <taxon>Lactococcus</taxon>
    </lineage>
</organism>
<accession>A0A9X4P973</accession>
<name>A0A9X4P973_9LACT</name>
<feature type="transmembrane region" description="Helical" evidence="1">
    <location>
        <begin position="82"/>
        <end position="103"/>
    </location>
</feature>
<sequence length="137" mass="15620">MDLLFNYLGELQHPEVMSFILLILAFGDTLTALMWRNKKNIAIFSKTLWVGFALNAFGASIPYLICQIPILDTHDLFVKTVLTLWTLVFGFATGFSLAANYKLYSAKSYEMLMEVVPQVLKAEIENKINKHVKKEIN</sequence>
<feature type="transmembrane region" description="Helical" evidence="1">
    <location>
        <begin position="47"/>
        <end position="70"/>
    </location>
</feature>
<proteinExistence type="predicted"/>
<feature type="transmembrane region" description="Helical" evidence="1">
    <location>
        <begin position="16"/>
        <end position="35"/>
    </location>
</feature>
<keyword evidence="1" id="KW-1133">Transmembrane helix</keyword>
<gene>
    <name evidence="2" type="ORF">NF708_06005</name>
</gene>
<evidence type="ECO:0000313" key="2">
    <source>
        <dbReference type="EMBL" id="MDG6193555.1"/>
    </source>
</evidence>
<dbReference type="RefSeq" id="WP_279364500.1">
    <property type="nucleotide sequence ID" value="NZ_JAMWGC010000004.1"/>
</dbReference>
<dbReference type="AlphaFoldDB" id="A0A9X4P973"/>
<protein>
    <submittedName>
        <fullName evidence="2">Uncharacterized protein</fullName>
    </submittedName>
</protein>